<accession>B3T445</accession>
<name>B3T445_9ARCH</name>
<protein>
    <submittedName>
        <fullName evidence="1">Uncharacterized protein</fullName>
    </submittedName>
</protein>
<gene>
    <name evidence="1" type="ORF">ALOHA_HF4000ANIW133K13ctg1g29</name>
</gene>
<organism evidence="1">
    <name type="scientific">uncultured marine crenarchaeote HF4000_ANIW133K13</name>
    <dbReference type="NCBI Taxonomy" id="455572"/>
    <lineage>
        <taxon>Archaea</taxon>
        <taxon>Nitrososphaerota</taxon>
        <taxon>Nitrososphaeria</taxon>
        <taxon>Nitrosopumilales</taxon>
        <taxon>environmental samples</taxon>
    </lineage>
</organism>
<dbReference type="AlphaFoldDB" id="B3T445"/>
<proteinExistence type="predicted"/>
<reference evidence="1" key="1">
    <citation type="journal article" date="2008" name="ISME J.">
        <title>Genomic patterns of recombination, clonal divergence and environment in marine microbial populations.</title>
        <authorList>
            <person name="Konstantinidis K.T."/>
            <person name="Delong E.F."/>
        </authorList>
    </citation>
    <scope>NUCLEOTIDE SEQUENCE</scope>
</reference>
<sequence length="214" mass="24096">MSGSIFLFKITYLCLNLIFFVKKFSKVLVIVIFTLFIAGSAQSISADHLKSDGKGIFTGQNDVNLVSEKDSKYKIHLQVVVRDAQGQLISVLESSGGQYLQHELTDGLFDQRLGEKEIITIDGVKYEKARITDTPTINQRLVGLYPILTETPMEINIKTSKQQEWLAAWKIHYCADFVEHGIQCVPIFQTLVPTAALTEGDIVVNQWTILREMN</sequence>
<dbReference type="EMBL" id="EU016598">
    <property type="protein sequence ID" value="ABZ07354.1"/>
    <property type="molecule type" value="Genomic_DNA"/>
</dbReference>
<evidence type="ECO:0000313" key="1">
    <source>
        <dbReference type="EMBL" id="ABZ07354.1"/>
    </source>
</evidence>